<dbReference type="Gene3D" id="2.40.40.10">
    <property type="entry name" value="RlpA-like domain"/>
    <property type="match status" value="1"/>
</dbReference>
<dbReference type="InterPro" id="IPR036908">
    <property type="entry name" value="RlpA-like_sf"/>
</dbReference>
<proteinExistence type="predicted"/>
<evidence type="ECO:0000313" key="8">
    <source>
        <dbReference type="Proteomes" id="UP000192903"/>
    </source>
</evidence>
<dbReference type="STRING" id="464029.SAMN02982989_1279"/>
<dbReference type="Gene3D" id="2.40.240.50">
    <property type="entry name" value="Barwin-like endoglucanases"/>
    <property type="match status" value="1"/>
</dbReference>
<dbReference type="GO" id="GO:0008933">
    <property type="term" value="F:peptidoglycan lytic transglycosylase activity"/>
    <property type="evidence" value="ECO:0007669"/>
    <property type="project" value="TreeGrafter"/>
</dbReference>
<dbReference type="CDD" id="cd14485">
    <property type="entry name" value="mltA_like_LT_A"/>
    <property type="match status" value="1"/>
</dbReference>
<dbReference type="GO" id="GO:0009254">
    <property type="term" value="P:peptidoglycan turnover"/>
    <property type="evidence" value="ECO:0007669"/>
    <property type="project" value="InterPro"/>
</dbReference>
<dbReference type="SMART" id="SM00925">
    <property type="entry name" value="MltA"/>
    <property type="match status" value="1"/>
</dbReference>
<dbReference type="PIRSF" id="PIRSF019422">
    <property type="entry name" value="MltA"/>
    <property type="match status" value="1"/>
</dbReference>
<dbReference type="GO" id="GO:0009253">
    <property type="term" value="P:peptidoglycan catabolic process"/>
    <property type="evidence" value="ECO:0007669"/>
    <property type="project" value="TreeGrafter"/>
</dbReference>
<dbReference type="GO" id="GO:0019867">
    <property type="term" value="C:outer membrane"/>
    <property type="evidence" value="ECO:0007669"/>
    <property type="project" value="InterPro"/>
</dbReference>
<dbReference type="EC" id="4.2.2.n1" evidence="2"/>
<keyword evidence="3" id="KW-0456">Lyase</keyword>
<evidence type="ECO:0000256" key="2">
    <source>
        <dbReference type="ARBA" id="ARBA00012587"/>
    </source>
</evidence>
<dbReference type="OrthoDB" id="9783686at2"/>
<dbReference type="PANTHER" id="PTHR30124">
    <property type="entry name" value="MEMBRANE-BOUND LYTIC MUREIN TRANSGLYCOSYLASE A"/>
    <property type="match status" value="1"/>
</dbReference>
<evidence type="ECO:0000256" key="1">
    <source>
        <dbReference type="ARBA" id="ARBA00001420"/>
    </source>
</evidence>
<protein>
    <recommendedName>
        <fullName evidence="2">peptidoglycan lytic exotransglycosylase</fullName>
        <ecNumber evidence="2">4.2.2.n1</ecNumber>
    </recommendedName>
    <alternativeName>
        <fullName evidence="5">Murein hydrolase A</fullName>
    </alternativeName>
</protein>
<dbReference type="Pfam" id="PF03562">
    <property type="entry name" value="MltA"/>
    <property type="match status" value="1"/>
</dbReference>
<accession>A0A1X7EI86</accession>
<evidence type="ECO:0000259" key="6">
    <source>
        <dbReference type="SMART" id="SM00925"/>
    </source>
</evidence>
<evidence type="ECO:0000256" key="4">
    <source>
        <dbReference type="ARBA" id="ARBA00023316"/>
    </source>
</evidence>
<dbReference type="EMBL" id="FXAF01000006">
    <property type="protein sequence ID" value="SMF34316.1"/>
    <property type="molecule type" value="Genomic_DNA"/>
</dbReference>
<dbReference type="InterPro" id="IPR026044">
    <property type="entry name" value="MltA"/>
</dbReference>
<keyword evidence="8" id="KW-1185">Reference proteome</keyword>
<evidence type="ECO:0000256" key="5">
    <source>
        <dbReference type="ARBA" id="ARBA00030918"/>
    </source>
</evidence>
<dbReference type="SUPFAM" id="SSF50685">
    <property type="entry name" value="Barwin-like endoglucanases"/>
    <property type="match status" value="1"/>
</dbReference>
<sequence length="372" mass="40813">MTGSFADFTLRPVPFSDLAGWENDDPAALFAGLRACLEHIRKVKPYRMGSLGLTADELADFIEDVGDAPADPASARALFEDRCTPFLISRADGRRGFVTAFYEPEVEVSETRDAVWAYPFYYRPDDLVDLDETNRPAGMDSGYMFARLTPDGIVPYPDRGEIDRGFLEGRGLEIAYAKSKIDVFFTHVQGAARLKYPDGRVRRITYAAKAGHPFSPVGKLLIDRGEIDPAEISMQSIRAWLARNPAKVDEVLWHNRSYIFFRDADVSDPSLGPVAAAKVPLIAGRSLAVDRQVHTFGFPFFIRSESLTHLDGGKPFGRLMLALDTGSAIVGPARGDIFTGSGFEAGELAGTVRNDADFYILIPKAAASRYGG</sequence>
<dbReference type="InterPro" id="IPR005300">
    <property type="entry name" value="MltA_B"/>
</dbReference>
<dbReference type="InterPro" id="IPR010611">
    <property type="entry name" value="3D_dom"/>
</dbReference>
<comment type="catalytic activity">
    <reaction evidence="1">
        <text>Exolytic cleavage of the (1-&gt;4)-beta-glycosidic linkage between N-acetylmuramic acid (MurNAc) and N-acetylglucosamine (GlcNAc) residues in peptidoglycan, from either the reducing or the non-reducing ends of the peptidoglycan chains, with concomitant formation of a 1,6-anhydrobond in the MurNAc residue.</text>
        <dbReference type="EC" id="4.2.2.n1"/>
    </reaction>
</comment>
<evidence type="ECO:0000256" key="3">
    <source>
        <dbReference type="ARBA" id="ARBA00023239"/>
    </source>
</evidence>
<dbReference type="GO" id="GO:0071555">
    <property type="term" value="P:cell wall organization"/>
    <property type="evidence" value="ECO:0007669"/>
    <property type="project" value="UniProtKB-KW"/>
</dbReference>
<dbReference type="GO" id="GO:0004553">
    <property type="term" value="F:hydrolase activity, hydrolyzing O-glycosyl compounds"/>
    <property type="evidence" value="ECO:0007669"/>
    <property type="project" value="InterPro"/>
</dbReference>
<keyword evidence="4" id="KW-0961">Cell wall biogenesis/degradation</keyword>
<dbReference type="AlphaFoldDB" id="A0A1X7EI86"/>
<dbReference type="Pfam" id="PF06725">
    <property type="entry name" value="3D"/>
    <property type="match status" value="1"/>
</dbReference>
<name>A0A1X7EI86_9HYPH</name>
<reference evidence="8" key="1">
    <citation type="submission" date="2017-04" db="EMBL/GenBank/DDBJ databases">
        <authorList>
            <person name="Varghese N."/>
            <person name="Submissions S."/>
        </authorList>
    </citation>
    <scope>NUCLEOTIDE SEQUENCE [LARGE SCALE GENOMIC DNA]</scope>
    <source>
        <strain evidence="8">B4P</strain>
    </source>
</reference>
<dbReference type="Proteomes" id="UP000192903">
    <property type="component" value="Unassembled WGS sequence"/>
</dbReference>
<feature type="domain" description="Lytic transglycosylase MltA" evidence="6">
    <location>
        <begin position="105"/>
        <end position="262"/>
    </location>
</feature>
<organism evidence="7 8">
    <name type="scientific">Xaviernesmea oryzae</name>
    <dbReference type="NCBI Taxonomy" id="464029"/>
    <lineage>
        <taxon>Bacteria</taxon>
        <taxon>Pseudomonadati</taxon>
        <taxon>Pseudomonadota</taxon>
        <taxon>Alphaproteobacteria</taxon>
        <taxon>Hyphomicrobiales</taxon>
        <taxon>Rhizobiaceae</taxon>
        <taxon>Rhizobium/Agrobacterium group</taxon>
        <taxon>Xaviernesmea</taxon>
    </lineage>
</organism>
<dbReference type="PANTHER" id="PTHR30124:SF0">
    <property type="entry name" value="MEMBRANE-BOUND LYTIC MUREIN TRANSGLYCOSYLASE A"/>
    <property type="match status" value="1"/>
</dbReference>
<gene>
    <name evidence="7" type="ORF">SAMN02982989_1279</name>
</gene>
<dbReference type="CDD" id="cd14668">
    <property type="entry name" value="mlta_B"/>
    <property type="match status" value="1"/>
</dbReference>
<evidence type="ECO:0000313" key="7">
    <source>
        <dbReference type="EMBL" id="SMF34316.1"/>
    </source>
</evidence>
<dbReference type="RefSeq" id="WP_085421610.1">
    <property type="nucleotide sequence ID" value="NZ_FXAF01000006.1"/>
</dbReference>